<dbReference type="EC" id="3.1.3.48" evidence="4 11"/>
<sequence>MKKNGVPMGHVAQQIAKEDFASFDYILCMDESNLRDLNRKGNQVKNCKAKIELLGSYNPQKQLIIEDPYYGNDSKFETIYQQCVCCCRAFQEKAS</sequence>
<dbReference type="PRINTS" id="PR00720">
    <property type="entry name" value="MAMMALPTPASE"/>
</dbReference>
<reference evidence="14" key="1">
    <citation type="submission" date="2025-08" db="UniProtKB">
        <authorList>
            <consortium name="RefSeq"/>
        </authorList>
    </citation>
    <scope>IDENTIFICATION</scope>
</reference>
<evidence type="ECO:0000256" key="10">
    <source>
        <dbReference type="ARBA" id="ARBA00033695"/>
    </source>
</evidence>
<keyword evidence="7 11" id="KW-0378">Hydrolase</keyword>
<dbReference type="RefSeq" id="XP_060046888.1">
    <property type="nucleotide sequence ID" value="XM_060190905.1"/>
</dbReference>
<feature type="domain" description="Phosphotyrosine protein phosphatase I" evidence="12">
    <location>
        <begin position="1"/>
        <end position="93"/>
    </location>
</feature>
<dbReference type="PANTHER" id="PTHR11717">
    <property type="entry name" value="LOW MOLECULAR WEIGHT PROTEIN TYROSINE PHOSPHATASE"/>
    <property type="match status" value="1"/>
</dbReference>
<dbReference type="InterPro" id="IPR023485">
    <property type="entry name" value="Ptyr_pPase"/>
</dbReference>
<evidence type="ECO:0000256" key="7">
    <source>
        <dbReference type="ARBA" id="ARBA00022801"/>
    </source>
</evidence>
<evidence type="ECO:0000313" key="14">
    <source>
        <dbReference type="RefSeq" id="XP_060046888.1"/>
    </source>
</evidence>
<dbReference type="EC" id="3.1.3.2" evidence="3 11"/>
<evidence type="ECO:0000259" key="12">
    <source>
        <dbReference type="SMART" id="SM00226"/>
    </source>
</evidence>
<gene>
    <name evidence="14" type="primary">LOC132538294</name>
</gene>
<comment type="function">
    <text evidence="11">Acts on tyrosine phosphorylated proteins, low-MW aryl phosphates and natural and synthetic acyl phosphates.</text>
</comment>
<accession>A0ABM3XDL0</accession>
<dbReference type="GeneID" id="132538294"/>
<keyword evidence="13" id="KW-1185">Reference proteome</keyword>
<evidence type="ECO:0000313" key="13">
    <source>
        <dbReference type="Proteomes" id="UP001652624"/>
    </source>
</evidence>
<keyword evidence="6 11" id="KW-0963">Cytoplasm</keyword>
<comment type="similarity">
    <text evidence="2 11">Belongs to the low molecular weight phosphotyrosine protein phosphatase family.</text>
</comment>
<evidence type="ECO:0000256" key="8">
    <source>
        <dbReference type="ARBA" id="ARBA00022912"/>
    </source>
</evidence>
<evidence type="ECO:0000256" key="4">
    <source>
        <dbReference type="ARBA" id="ARBA00013064"/>
    </source>
</evidence>
<name>A0ABM3XDL0_ERIEU</name>
<dbReference type="Proteomes" id="UP001652624">
    <property type="component" value="Chromosome 4"/>
</dbReference>
<evidence type="ECO:0000256" key="2">
    <source>
        <dbReference type="ARBA" id="ARBA00011063"/>
    </source>
</evidence>
<comment type="subcellular location">
    <subcellularLocation>
        <location evidence="1 11">Cytoplasm</location>
    </subcellularLocation>
</comment>
<dbReference type="Pfam" id="PF01451">
    <property type="entry name" value="LMWPc"/>
    <property type="match status" value="1"/>
</dbReference>
<evidence type="ECO:0000256" key="1">
    <source>
        <dbReference type="ARBA" id="ARBA00004496"/>
    </source>
</evidence>
<evidence type="ECO:0000256" key="3">
    <source>
        <dbReference type="ARBA" id="ARBA00012646"/>
    </source>
</evidence>
<protein>
    <recommendedName>
        <fullName evidence="5 11">Low molecular weight phosphotyrosine protein phosphatase</fullName>
        <shortName evidence="11">LMW-PTP</shortName>
        <shortName evidence="11">LMW-PTPase</shortName>
        <ecNumber evidence="3 11">3.1.3.2</ecNumber>
        <ecNumber evidence="4 11">3.1.3.48</ecNumber>
    </recommendedName>
    <alternativeName>
        <fullName evidence="9 11">Low molecular weight cytosolic acid phosphatase</fullName>
    </alternativeName>
</protein>
<evidence type="ECO:0000256" key="5">
    <source>
        <dbReference type="ARBA" id="ARBA00017603"/>
    </source>
</evidence>
<organism evidence="13 14">
    <name type="scientific">Erinaceus europaeus</name>
    <name type="common">Western European hedgehog</name>
    <dbReference type="NCBI Taxonomy" id="9365"/>
    <lineage>
        <taxon>Eukaryota</taxon>
        <taxon>Metazoa</taxon>
        <taxon>Chordata</taxon>
        <taxon>Craniata</taxon>
        <taxon>Vertebrata</taxon>
        <taxon>Euteleostomi</taxon>
        <taxon>Mammalia</taxon>
        <taxon>Eutheria</taxon>
        <taxon>Laurasiatheria</taxon>
        <taxon>Eulipotyphla</taxon>
        <taxon>Erinaceidae</taxon>
        <taxon>Erinaceinae</taxon>
        <taxon>Erinaceus</taxon>
    </lineage>
</organism>
<comment type="catalytic activity">
    <reaction evidence="11">
        <text>O-phospho-L-tyrosyl-[protein] + H2O = L-tyrosyl-[protein] + phosphate</text>
        <dbReference type="Rhea" id="RHEA:10684"/>
        <dbReference type="Rhea" id="RHEA-COMP:10136"/>
        <dbReference type="Rhea" id="RHEA-COMP:20101"/>
        <dbReference type="ChEBI" id="CHEBI:15377"/>
        <dbReference type="ChEBI" id="CHEBI:43474"/>
        <dbReference type="ChEBI" id="CHEBI:46858"/>
        <dbReference type="ChEBI" id="CHEBI:61978"/>
        <dbReference type="EC" id="3.1.3.48"/>
    </reaction>
</comment>
<evidence type="ECO:0000256" key="6">
    <source>
        <dbReference type="ARBA" id="ARBA00022490"/>
    </source>
</evidence>
<dbReference type="Gene3D" id="3.40.50.2300">
    <property type="match status" value="1"/>
</dbReference>
<dbReference type="SUPFAM" id="SSF52788">
    <property type="entry name" value="Phosphotyrosine protein phosphatases I"/>
    <property type="match status" value="1"/>
</dbReference>
<dbReference type="InterPro" id="IPR036196">
    <property type="entry name" value="Ptyr_pPase_sf"/>
</dbReference>
<dbReference type="PRINTS" id="PR00719">
    <property type="entry name" value="LMWPTPASE"/>
</dbReference>
<evidence type="ECO:0000256" key="11">
    <source>
        <dbReference type="RuleBase" id="RU368115"/>
    </source>
</evidence>
<dbReference type="PANTHER" id="PTHR11717:SF34">
    <property type="entry name" value="LOW MOLECULAR WEIGHT PHOSPHOTYROSINE PROTEIN PHOSPHATASE"/>
    <property type="match status" value="1"/>
</dbReference>
<dbReference type="InterPro" id="IPR050438">
    <property type="entry name" value="LMW_PTPase"/>
</dbReference>
<proteinExistence type="inferred from homology"/>
<dbReference type="SMART" id="SM00226">
    <property type="entry name" value="LMWPc"/>
    <property type="match status" value="1"/>
</dbReference>
<keyword evidence="8 11" id="KW-0904">Protein phosphatase</keyword>
<dbReference type="InterPro" id="IPR017867">
    <property type="entry name" value="Tyr_phospatase_low_mol_wt"/>
</dbReference>
<comment type="catalytic activity">
    <reaction evidence="10">
        <text>a phosphate monoester + H2O = an alcohol + phosphate</text>
        <dbReference type="Rhea" id="RHEA:15017"/>
        <dbReference type="ChEBI" id="CHEBI:15377"/>
        <dbReference type="ChEBI" id="CHEBI:30879"/>
        <dbReference type="ChEBI" id="CHEBI:43474"/>
        <dbReference type="ChEBI" id="CHEBI:67140"/>
        <dbReference type="EC" id="3.1.3.2"/>
    </reaction>
    <physiologicalReaction direction="left-to-right" evidence="10">
        <dbReference type="Rhea" id="RHEA:15018"/>
    </physiologicalReaction>
</comment>
<evidence type="ECO:0000256" key="9">
    <source>
        <dbReference type="ARBA" id="ARBA00032347"/>
    </source>
</evidence>
<dbReference type="InterPro" id="IPR002115">
    <property type="entry name" value="Tyr_Pase_low_mol_wt_mml"/>
</dbReference>